<keyword evidence="3" id="KW-1185">Reference proteome</keyword>
<feature type="compositionally biased region" description="Polar residues" evidence="1">
    <location>
        <begin position="27"/>
        <end position="51"/>
    </location>
</feature>
<evidence type="ECO:0000313" key="2">
    <source>
        <dbReference type="EMBL" id="CAA2952913.1"/>
    </source>
</evidence>
<organism evidence="2 3">
    <name type="scientific">Olea europaea subsp. europaea</name>
    <dbReference type="NCBI Taxonomy" id="158383"/>
    <lineage>
        <taxon>Eukaryota</taxon>
        <taxon>Viridiplantae</taxon>
        <taxon>Streptophyta</taxon>
        <taxon>Embryophyta</taxon>
        <taxon>Tracheophyta</taxon>
        <taxon>Spermatophyta</taxon>
        <taxon>Magnoliopsida</taxon>
        <taxon>eudicotyledons</taxon>
        <taxon>Gunneridae</taxon>
        <taxon>Pentapetalae</taxon>
        <taxon>asterids</taxon>
        <taxon>lamiids</taxon>
        <taxon>Lamiales</taxon>
        <taxon>Oleaceae</taxon>
        <taxon>Oleeae</taxon>
        <taxon>Olea</taxon>
    </lineage>
</organism>
<sequence length="99" mass="11016">MSSLINHRPGGEIGSKPSNPPKLAQAKTKTVRNPGNPTINRKTGQNTQEPGQTRQQEENQTKEQQQPTEQGELDSNKQGSRTKTKQTGKNQQQEQNPEQ</sequence>
<feature type="compositionally biased region" description="Low complexity" evidence="1">
    <location>
        <begin position="87"/>
        <end position="99"/>
    </location>
</feature>
<evidence type="ECO:0000256" key="1">
    <source>
        <dbReference type="SAM" id="MobiDB-lite"/>
    </source>
</evidence>
<proteinExistence type="predicted"/>
<gene>
    <name evidence="2" type="ORF">OLEA9_A038238</name>
</gene>
<dbReference type="AlphaFoldDB" id="A0A8S0PLT8"/>
<reference evidence="2 3" key="1">
    <citation type="submission" date="2019-12" db="EMBL/GenBank/DDBJ databases">
        <authorList>
            <person name="Alioto T."/>
            <person name="Alioto T."/>
            <person name="Gomez Garrido J."/>
        </authorList>
    </citation>
    <scope>NUCLEOTIDE SEQUENCE [LARGE SCALE GENOMIC DNA]</scope>
</reference>
<dbReference type="EMBL" id="CACTIH010000085">
    <property type="protein sequence ID" value="CAA2952913.1"/>
    <property type="molecule type" value="Genomic_DNA"/>
</dbReference>
<protein>
    <submittedName>
        <fullName evidence="2">Uncharacterized protein</fullName>
    </submittedName>
</protein>
<name>A0A8S0PLT8_OLEEU</name>
<feature type="region of interest" description="Disordered" evidence="1">
    <location>
        <begin position="1"/>
        <end position="99"/>
    </location>
</feature>
<comment type="caution">
    <text evidence="2">The sequence shown here is derived from an EMBL/GenBank/DDBJ whole genome shotgun (WGS) entry which is preliminary data.</text>
</comment>
<dbReference type="Gramene" id="OE9A038238T1">
    <property type="protein sequence ID" value="OE9A038238C1"/>
    <property type="gene ID" value="OE9A038238"/>
</dbReference>
<accession>A0A8S0PLT8</accession>
<evidence type="ECO:0000313" key="3">
    <source>
        <dbReference type="Proteomes" id="UP000594638"/>
    </source>
</evidence>
<dbReference type="Proteomes" id="UP000594638">
    <property type="component" value="Unassembled WGS sequence"/>
</dbReference>